<accession>A0ABX2EM07</accession>
<dbReference type="Proteomes" id="UP000737171">
    <property type="component" value="Unassembled WGS sequence"/>
</dbReference>
<name>A0ABX2EM07_9BURK</name>
<dbReference type="RefSeq" id="WP_173126854.1">
    <property type="nucleotide sequence ID" value="NZ_JABRWJ010000006.1"/>
</dbReference>
<reference evidence="1 2" key="1">
    <citation type="submission" date="2020-05" db="EMBL/GenBank/DDBJ databases">
        <title>Aquincola sp. isolate from soil.</title>
        <authorList>
            <person name="Han J."/>
            <person name="Kim D.-U."/>
        </authorList>
    </citation>
    <scope>NUCLEOTIDE SEQUENCE [LARGE SCALE GENOMIC DNA]</scope>
    <source>
        <strain evidence="1 2">S2</strain>
    </source>
</reference>
<gene>
    <name evidence="1" type="ORF">HLB44_21730</name>
</gene>
<dbReference type="EMBL" id="JABRWJ010000006">
    <property type="protein sequence ID" value="NRF69628.1"/>
    <property type="molecule type" value="Genomic_DNA"/>
</dbReference>
<protein>
    <submittedName>
        <fullName evidence="1">DUF3567 domain-containing protein</fullName>
    </submittedName>
</protein>
<dbReference type="Pfam" id="PF12091">
    <property type="entry name" value="DUF3567"/>
    <property type="match status" value="1"/>
</dbReference>
<evidence type="ECO:0000313" key="2">
    <source>
        <dbReference type="Proteomes" id="UP000737171"/>
    </source>
</evidence>
<dbReference type="InterPro" id="IPR021951">
    <property type="entry name" value="DUF3567"/>
</dbReference>
<organism evidence="1 2">
    <name type="scientific">Pseudaquabacterium terrae</name>
    <dbReference type="NCBI Taxonomy" id="2732868"/>
    <lineage>
        <taxon>Bacteria</taxon>
        <taxon>Pseudomonadati</taxon>
        <taxon>Pseudomonadota</taxon>
        <taxon>Betaproteobacteria</taxon>
        <taxon>Burkholderiales</taxon>
        <taxon>Sphaerotilaceae</taxon>
        <taxon>Pseudaquabacterium</taxon>
    </lineage>
</organism>
<evidence type="ECO:0000313" key="1">
    <source>
        <dbReference type="EMBL" id="NRF69628.1"/>
    </source>
</evidence>
<proteinExistence type="predicted"/>
<comment type="caution">
    <text evidence="1">The sequence shown here is derived from an EMBL/GenBank/DDBJ whole genome shotgun (WGS) entry which is preliminary data.</text>
</comment>
<keyword evidence="2" id="KW-1185">Reference proteome</keyword>
<sequence length="87" mass="9656">MQLLYNSDNFVVVAFELSAGEPGVSDARGGYEIVDKFNRKEIFIEGELAQSFKLGVQALVDAGPTEEDLDEYISRYTALAQQPVLMH</sequence>